<organism evidence="2 3">
    <name type="scientific">Lineolata rhizophorae</name>
    <dbReference type="NCBI Taxonomy" id="578093"/>
    <lineage>
        <taxon>Eukaryota</taxon>
        <taxon>Fungi</taxon>
        <taxon>Dikarya</taxon>
        <taxon>Ascomycota</taxon>
        <taxon>Pezizomycotina</taxon>
        <taxon>Dothideomycetes</taxon>
        <taxon>Dothideomycetes incertae sedis</taxon>
        <taxon>Lineolatales</taxon>
        <taxon>Lineolataceae</taxon>
        <taxon>Lineolata</taxon>
    </lineage>
</organism>
<gene>
    <name evidence="2" type="ORF">BDY21DRAFT_360517</name>
</gene>
<protein>
    <submittedName>
        <fullName evidence="2">Uncharacterized protein</fullName>
    </submittedName>
</protein>
<proteinExistence type="predicted"/>
<evidence type="ECO:0000313" key="3">
    <source>
        <dbReference type="Proteomes" id="UP000799766"/>
    </source>
</evidence>
<feature type="region of interest" description="Disordered" evidence="1">
    <location>
        <begin position="85"/>
        <end position="149"/>
    </location>
</feature>
<dbReference type="AlphaFoldDB" id="A0A6A6PC13"/>
<reference evidence="2" key="1">
    <citation type="journal article" date="2020" name="Stud. Mycol.">
        <title>101 Dothideomycetes genomes: a test case for predicting lifestyles and emergence of pathogens.</title>
        <authorList>
            <person name="Haridas S."/>
            <person name="Albert R."/>
            <person name="Binder M."/>
            <person name="Bloem J."/>
            <person name="Labutti K."/>
            <person name="Salamov A."/>
            <person name="Andreopoulos B."/>
            <person name="Baker S."/>
            <person name="Barry K."/>
            <person name="Bills G."/>
            <person name="Bluhm B."/>
            <person name="Cannon C."/>
            <person name="Castanera R."/>
            <person name="Culley D."/>
            <person name="Daum C."/>
            <person name="Ezra D."/>
            <person name="Gonzalez J."/>
            <person name="Henrissat B."/>
            <person name="Kuo A."/>
            <person name="Liang C."/>
            <person name="Lipzen A."/>
            <person name="Lutzoni F."/>
            <person name="Magnuson J."/>
            <person name="Mondo S."/>
            <person name="Nolan M."/>
            <person name="Ohm R."/>
            <person name="Pangilinan J."/>
            <person name="Park H.-J."/>
            <person name="Ramirez L."/>
            <person name="Alfaro M."/>
            <person name="Sun H."/>
            <person name="Tritt A."/>
            <person name="Yoshinaga Y."/>
            <person name="Zwiers L.-H."/>
            <person name="Turgeon B."/>
            <person name="Goodwin S."/>
            <person name="Spatafora J."/>
            <person name="Crous P."/>
            <person name="Grigoriev I."/>
        </authorList>
    </citation>
    <scope>NUCLEOTIDE SEQUENCE</scope>
    <source>
        <strain evidence="2">ATCC 16933</strain>
    </source>
</reference>
<keyword evidence="3" id="KW-1185">Reference proteome</keyword>
<name>A0A6A6PC13_9PEZI</name>
<sequence length="149" mass="15708">MRARFYWRESRAGAYSPFADPRVALSGPVATVMLVAVPRATAAAADSQHVVLPNEEGLVRSQPQRPPLGARAFEGRPVFQGLYGSIGLPSGNGPRTALARRPGGARHRKKETMRTEARSTGLEALGGRLLSDHGRPGRRQSTVGGGGGG</sequence>
<evidence type="ECO:0000256" key="1">
    <source>
        <dbReference type="SAM" id="MobiDB-lite"/>
    </source>
</evidence>
<accession>A0A6A6PC13</accession>
<dbReference type="EMBL" id="MU001671">
    <property type="protein sequence ID" value="KAF2461389.1"/>
    <property type="molecule type" value="Genomic_DNA"/>
</dbReference>
<evidence type="ECO:0000313" key="2">
    <source>
        <dbReference type="EMBL" id="KAF2461389.1"/>
    </source>
</evidence>
<dbReference type="Proteomes" id="UP000799766">
    <property type="component" value="Unassembled WGS sequence"/>
</dbReference>